<evidence type="ECO:0000313" key="2">
    <source>
        <dbReference type="EMBL" id="BAD95107.1"/>
    </source>
</evidence>
<feature type="compositionally biased region" description="Polar residues" evidence="1">
    <location>
        <begin position="24"/>
        <end position="40"/>
    </location>
</feature>
<organism evidence="2">
    <name type="scientific">Arabidopsis thaliana</name>
    <name type="common">Mouse-ear cress</name>
    <dbReference type="NCBI Taxonomy" id="3702"/>
    <lineage>
        <taxon>Eukaryota</taxon>
        <taxon>Viridiplantae</taxon>
        <taxon>Streptophyta</taxon>
        <taxon>Embryophyta</taxon>
        <taxon>Tracheophyta</taxon>
        <taxon>Spermatophyta</taxon>
        <taxon>Magnoliopsida</taxon>
        <taxon>eudicotyledons</taxon>
        <taxon>Gunneridae</taxon>
        <taxon>Pentapetalae</taxon>
        <taxon>rosids</taxon>
        <taxon>malvids</taxon>
        <taxon>Brassicales</taxon>
        <taxon>Brassicaceae</taxon>
        <taxon>Camelineae</taxon>
        <taxon>Arabidopsis</taxon>
    </lineage>
</organism>
<feature type="region of interest" description="Disordered" evidence="1">
    <location>
        <begin position="1"/>
        <end position="40"/>
    </location>
</feature>
<protein>
    <submittedName>
        <fullName evidence="2">Multiubiquitin chain binding protein</fullName>
    </submittedName>
</protein>
<accession>Q56Z34</accession>
<gene>
    <name evidence="2" type="ordered locus">At4g38630</name>
</gene>
<evidence type="ECO:0000256" key="1">
    <source>
        <dbReference type="SAM" id="MobiDB-lite"/>
    </source>
</evidence>
<name>Q56Z34_ARATH</name>
<dbReference type="EMBL" id="AK221135">
    <property type="protein sequence ID" value="BAD95107.1"/>
    <property type="molecule type" value="mRNA"/>
</dbReference>
<reference evidence="2" key="1">
    <citation type="submission" date="2005-03" db="EMBL/GenBank/DDBJ databases">
        <title>Large-scale analysis of RIKEN Arabidopsis full-length (RAFL) cDNAs.</title>
        <authorList>
            <person name="Totoki Y."/>
            <person name="Seki M."/>
            <person name="Ishida J."/>
            <person name="Nakajima M."/>
            <person name="Enju A."/>
            <person name="Kamiya A."/>
            <person name="Narusaka M."/>
            <person name="Shin-i T."/>
            <person name="Nakagawa M."/>
            <person name="Sakamoto N."/>
            <person name="Oishi K."/>
            <person name="Kohara Y."/>
            <person name="Kobayashi M."/>
            <person name="Toyoda A."/>
            <person name="Sakaki Y."/>
            <person name="Sakurai T."/>
            <person name="Iida K."/>
            <person name="Akiyama K."/>
            <person name="Satou M."/>
            <person name="Toyoda T."/>
            <person name="Konagaya A."/>
            <person name="Carninci P."/>
            <person name="Kawai J."/>
            <person name="Hayashizaki Y."/>
            <person name="Shinozaki K."/>
        </authorList>
    </citation>
    <scope>NUCLEOTIDE SEQUENCE</scope>
</reference>
<sequence>MSVGDVNMSEAADEDQDLALALQMSMSGEESSEATGAGNNLLGNQAFISSVLSSLPGVDPNDPAVKELLASLPDESKRTEEEESSSKKGEDEKK</sequence>
<dbReference type="AlphaFoldDB" id="Q56Z34"/>
<dbReference type="ExpressionAtlas" id="Q56Z34">
    <property type="expression patterns" value="baseline and differential"/>
</dbReference>
<dbReference type="InterPro" id="IPR003903">
    <property type="entry name" value="UIM_dom"/>
</dbReference>
<dbReference type="PROSITE" id="PS50330">
    <property type="entry name" value="UIM"/>
    <property type="match status" value="1"/>
</dbReference>
<feature type="region of interest" description="Disordered" evidence="1">
    <location>
        <begin position="54"/>
        <end position="94"/>
    </location>
</feature>
<feature type="compositionally biased region" description="Basic and acidic residues" evidence="1">
    <location>
        <begin position="74"/>
        <end position="94"/>
    </location>
</feature>
<dbReference type="TAIR" id="AT4G38630"/>
<proteinExistence type="evidence at transcript level"/>